<dbReference type="KEGG" id="rhom:FRIFI_0706"/>
<dbReference type="EMBL" id="LN650648">
    <property type="protein sequence ID" value="CEI72252.1"/>
    <property type="molecule type" value="Genomic_DNA"/>
</dbReference>
<dbReference type="Proteomes" id="UP000245695">
    <property type="component" value="Chromosome 1"/>
</dbReference>
<dbReference type="InterPro" id="IPR029063">
    <property type="entry name" value="SAM-dependent_MTases_sf"/>
</dbReference>
<accession>A0A2P2BPH0</accession>
<proteinExistence type="predicted"/>
<dbReference type="GO" id="GO:0032259">
    <property type="term" value="P:methylation"/>
    <property type="evidence" value="ECO:0007669"/>
    <property type="project" value="UniProtKB-KW"/>
</dbReference>
<name>A0A2P2BPH0_9FIRM</name>
<dbReference type="Gene3D" id="3.40.50.150">
    <property type="entry name" value="Vaccinia Virus protein VP39"/>
    <property type="match status" value="1"/>
</dbReference>
<organism evidence="1 2">
    <name type="scientific">Romboutsia hominis</name>
    <dbReference type="NCBI Taxonomy" id="1507512"/>
    <lineage>
        <taxon>Bacteria</taxon>
        <taxon>Bacillati</taxon>
        <taxon>Bacillota</taxon>
        <taxon>Clostridia</taxon>
        <taxon>Peptostreptococcales</taxon>
        <taxon>Peptostreptococcaceae</taxon>
        <taxon>Romboutsia</taxon>
    </lineage>
</organism>
<protein>
    <submittedName>
        <fullName evidence="1">Methyltransferase domain protein</fullName>
    </submittedName>
</protein>
<sequence length="164" mass="19342">MIVLNSKYYLGTDFAEDLLNIARKRIGCNNSYDFQICDFINIYDNEVVKSNAPFNKVILAGLIMYINDEEFNICFENLLKVLDKEAMIYIASPIATKERLTLGDFYSNELNSEYNVIYRTIDEYIDVFKVLINNGFKIIENEMFLTDKKQYKETERHYFILNRG</sequence>
<reference evidence="1 2" key="1">
    <citation type="submission" date="2014-09" db="EMBL/GenBank/DDBJ databases">
        <authorList>
            <person name="Hornung B.V."/>
        </authorList>
    </citation>
    <scope>NUCLEOTIDE SEQUENCE [LARGE SCALE GENOMIC DNA]</scope>
    <source>
        <strain evidence="1 2">FRIFI</strain>
    </source>
</reference>
<dbReference type="SUPFAM" id="SSF53335">
    <property type="entry name" value="S-adenosyl-L-methionine-dependent methyltransferases"/>
    <property type="match status" value="1"/>
</dbReference>
<keyword evidence="1" id="KW-0489">Methyltransferase</keyword>
<keyword evidence="1" id="KW-0808">Transferase</keyword>
<dbReference type="GO" id="GO:0008168">
    <property type="term" value="F:methyltransferase activity"/>
    <property type="evidence" value="ECO:0007669"/>
    <property type="project" value="UniProtKB-KW"/>
</dbReference>
<evidence type="ECO:0000313" key="2">
    <source>
        <dbReference type="Proteomes" id="UP000245695"/>
    </source>
</evidence>
<evidence type="ECO:0000313" key="1">
    <source>
        <dbReference type="EMBL" id="CEI72252.1"/>
    </source>
</evidence>
<gene>
    <name evidence="1" type="ORF">FRIFI_0706</name>
</gene>
<keyword evidence="2" id="KW-1185">Reference proteome</keyword>
<dbReference type="AlphaFoldDB" id="A0A2P2BPH0"/>